<name>A0A0N7IE11_9VIRU</name>
<dbReference type="SUPFAM" id="SSF53756">
    <property type="entry name" value="UDP-Glycosyltransferase/glycogen phosphorylase"/>
    <property type="match status" value="1"/>
</dbReference>
<reference evidence="9 10" key="1">
    <citation type="journal article" date="2019" name="Viruses">
        <title>Double-Stranded RNA High-Throughput Sequencing Reveals a New Cytorhabdovirus in a Bean Golden Mosaic Virus-Resistant Common Bean Transgenic Line.</title>
        <authorList>
            <person name="Alves-Freitas D.M."/>
            <person name="Pinheiro-Lima B."/>
            <person name="Faria J.C."/>
            <person name="Lacorte C."/>
            <person name="Ribeiro S.G."/>
            <person name="Melo F.L."/>
        </authorList>
    </citation>
    <scope>NUCLEOTIDE SEQUENCE [LARGE SCALE GENOMIC DNA]</scope>
    <source>
        <strain evidence="9">PvEV-1_Brazil</strain>
    </source>
</reference>
<dbReference type="Pfam" id="PF00978">
    <property type="entry name" value="RdRP_2"/>
    <property type="match status" value="1"/>
</dbReference>
<dbReference type="PROSITE" id="PS50507">
    <property type="entry name" value="RDRP_SSRNA_POS"/>
    <property type="match status" value="1"/>
</dbReference>
<dbReference type="Gene3D" id="3.40.50.300">
    <property type="entry name" value="P-loop containing nucleotide triphosphate hydrolases"/>
    <property type="match status" value="2"/>
</dbReference>
<dbReference type="PANTHER" id="PTHR48050:SF13">
    <property type="entry name" value="STEROL 3-BETA-GLUCOSYLTRANSFERASE UGT80A2"/>
    <property type="match status" value="1"/>
</dbReference>
<keyword evidence="5" id="KW-0067">ATP-binding</keyword>
<dbReference type="GeneID" id="37627192"/>
<dbReference type="Gene3D" id="3.90.550.20">
    <property type="match status" value="1"/>
</dbReference>
<dbReference type="InterPro" id="IPR043502">
    <property type="entry name" value="DNA/RNA_pol_sf"/>
</dbReference>
<dbReference type="InterPro" id="IPR050426">
    <property type="entry name" value="Glycosyltransferase_28"/>
</dbReference>
<dbReference type="CDD" id="cd23255">
    <property type="entry name" value="Endornaviridae_RdRp"/>
    <property type="match status" value="1"/>
</dbReference>
<keyword evidence="2" id="KW-0808">Transferase</keyword>
<evidence type="ECO:0000256" key="1">
    <source>
        <dbReference type="ARBA" id="ARBA00022484"/>
    </source>
</evidence>
<dbReference type="GO" id="GO:0003968">
    <property type="term" value="F:RNA-directed RNA polymerase activity"/>
    <property type="evidence" value="ECO:0007669"/>
    <property type="project" value="UniProtKB-KW"/>
</dbReference>
<accession>A0A0N7IE11</accession>
<dbReference type="GO" id="GO:0003723">
    <property type="term" value="F:RNA binding"/>
    <property type="evidence" value="ECO:0007669"/>
    <property type="project" value="InterPro"/>
</dbReference>
<feature type="region of interest" description="Disordered" evidence="7">
    <location>
        <begin position="2660"/>
        <end position="2686"/>
    </location>
</feature>
<dbReference type="InterPro" id="IPR007094">
    <property type="entry name" value="RNA-dir_pol_PSvirus"/>
</dbReference>
<protein>
    <submittedName>
        <fullName evidence="9">Polyprotein</fullName>
    </submittedName>
</protein>
<dbReference type="GO" id="GO:0039694">
    <property type="term" value="P:viral RNA genome replication"/>
    <property type="evidence" value="ECO:0007669"/>
    <property type="project" value="InterPro"/>
</dbReference>
<dbReference type="GO" id="GO:0016757">
    <property type="term" value="F:glycosyltransferase activity"/>
    <property type="evidence" value="ECO:0007669"/>
    <property type="project" value="InterPro"/>
</dbReference>
<evidence type="ECO:0000256" key="7">
    <source>
        <dbReference type="SAM" id="MobiDB-lite"/>
    </source>
</evidence>
<dbReference type="PANTHER" id="PTHR48050">
    <property type="entry name" value="STEROL 3-BETA-GLUCOSYLTRANSFERASE"/>
    <property type="match status" value="1"/>
</dbReference>
<dbReference type="RefSeq" id="YP_009513188.1">
    <property type="nucleotide sequence ID" value="NC_039217.1"/>
</dbReference>
<dbReference type="GO" id="GO:0006351">
    <property type="term" value="P:DNA-templated transcription"/>
    <property type="evidence" value="ECO:0007669"/>
    <property type="project" value="InterPro"/>
</dbReference>
<dbReference type="InterPro" id="IPR029044">
    <property type="entry name" value="Nucleotide-diphossugar_trans"/>
</dbReference>
<keyword evidence="5" id="KW-0547">Nucleotide-binding</keyword>
<evidence type="ECO:0000313" key="9">
    <source>
        <dbReference type="EMBL" id="ALJ56097.1"/>
    </source>
</evidence>
<keyword evidence="6" id="KW-0693">Viral RNA replication</keyword>
<evidence type="ECO:0000313" key="10">
    <source>
        <dbReference type="Proteomes" id="UP000243228"/>
    </source>
</evidence>
<keyword evidence="1" id="KW-0696">RNA-directed RNA polymerase</keyword>
<dbReference type="SUPFAM" id="SSF53448">
    <property type="entry name" value="Nucleotide-diphospho-sugar transferases"/>
    <property type="match status" value="1"/>
</dbReference>
<evidence type="ECO:0000259" key="8">
    <source>
        <dbReference type="PROSITE" id="PS50507"/>
    </source>
</evidence>
<sequence length="4619" mass="526319">MAPKFITCLNSNNQAKLTGPRKRSQILKSKRRKHTYGDARRKVVNKVLKLGYHSQYINPIPQPKQTKPSIKQLGWVGLSKNRQIKQNANPYVRSIRKLFRSHKRQLIDENRLASLPARKEDLTMGFMFMSALEDKIAVCDLDPKIIGKLNYLVCCMGMGLMKDPSVSLNTIKGNIKHSYITPLNGGTRYNKFEDYMWSEDQTLTIVEGEGNCTEDFLKLIGAEMNKFGGIENYIMANCKARPDAMSNITRTNTGKSYKYDVVPCGMVPIKVCQLCGQINTYSHYEGHPNKGHYSIIDKKFPSGYEADLVEHDEMRTEIRGGQCEVQWRCCHCMGDLNLGVVGLFLNFVNLIKTVYDWMFVIRGNLDELLKSGYGDVYDDLELDQRQLIRNHDMQMIHEYFFHLNRKIIPCGHDTTEIMKSSIRAKLDACEFKHYSNYNSIKPELILEVSALTTVCLSRFKECATYSLGDILPHNRIKNYHQWYKYDGMFPIDNGEECTCTTQCQHHEPGVIFGSIMTCGLNLSYLLAITEKQGQLGFIIPKLTSTKTMADGTGKYNGDGESLELFLDGNPCPLIFKTDTFVTLSNSNIIVQGGKYFMISKVIDLELLELKMITGPYDELSALPLNKINTYNELTVTVNLPSPERLLGKWVGLNFQPMQVNINPSLFRALCIRNLSGKMSHEGLKEYSVGFALRKFVVHNKTISNPSVQYELLDIHIILSRICMMIMKLDYSNSLKYTEWSQLLGPLRGLTKFISEKLLIVITGCFMDYMSASTGLTSSMLIELLKNSHISTWVEGLCKDQFWDNLLKLATDYSVEQLKVINVQEDDATIPDSFHDACKHHNQSCKHKIQTGKAYCKCCGLSCTNPYCECCQPKPHDNTVMEWLHRDVIDEPQRKRIAPLKVNGRDLKVPKEDKMLDRFVQAFEDYKRDQPIKSAVDVVKSIKASHKGAIAVSTVANQSQPWPGIISNKESTEEQSQPAVQTSTIPILADSNKITEPSHQIPTEDTGSIPHVADQLSFIQTIESIDAEDARMKWFKQTPLKVPKHVKLNTQLESVKSKVNADLEMGDYLSVALKLGEEFLAHVLNPVNFEAERNDHTGYLYIMSHILVGINILNPNDFEVVGTPAAIPNTDDLSCGYDALRLATNLDITMSEFQMITGKKPPFSDGDINVIAQHYKLNIILKTDRDVQVMKYDSGCDSFACMVLVNSDHPDDIGHFSACNLRRVKCTNQYFCHKNDYDTLGRKDIVISCGIEPSELYFPTSITKTENIKCEAVYYYATDSTNPVVNVSKLSCIKIGDSWYLTTNEKFKVHNINKNSIYLRVPAYLESLSNSISLALKGEFSQLNIPEMYHSDANLPTTSEEVGVNMVSEVLRSMRRIMACEDKLDATMIKQTVNGRVSPWMANNIFIPEDGVHLKLKLWDKVILRVGKKLIMASVLGIDKTKVTIDTKFIVSTQAKLFELKESYGSCIRALVACCRPLISMSEFQSILDKSTLTLGPAGFGKSTAIAAKCSDNDLCVAMTSTSVESLKSKIKNKVRVMTVEKALYSHATTASTLYIDEAMLVPWQVILLLCAKGTTLSMFGAKNQIANVDMSSSPGIRHVVNIDKLIKASNITEQFTTYRIGTGLFEFIKPLEPGLLQGSDHRTSFSVTILDPEQFGTLSNIYNRKQYDVVITPYNYNKMAITNLLGSASPVVTTHSFQGQEVNSSLVVLKADKTGKWDLNSDPRYLNAALTRAKYNCDIVIFSHMLGQPNSVNDLLSQVGGREYHDENVIEFTELAVEDVIVRSDDSPINIDAVTHLSISSMHQLSDHDIQLLNELDLEQQGVNLKYKKLGAAVICEATKAGMLLAKVTNKGGNITIEASNMIKSLINNNLHKQVKIPMERLLSRTGMAKTHKVTLSTQSACKLRELLWIVDKTKDGTLTLPLNDGLITITKTSGCPLFAGCKMQIDDEWIYITDAWQAITSRTITYNFSASPCKLNDILIWMQLELPNIHLIPHNGTTWLDVIKGNLVTTYWQATERLTQVKYWMLNALAFSENPKCYGNNLRNVSKTNKFMRKLKIKGAIDYHQSVINHKTLILLEQGWFKSYVTLCSEDGSLISIHKNSKDLEIKEFIVEALQDIQQSEEADKIKGNDIGEMDIPGLLMPMSLHKQKRTPVYQYAVNELGKVISHLGKVSHDLIRVNRVCNQLFRHDITDKYPQLTISIANYHTVLSDVEQILEQVLINFVGKAIKGSEELIVYGGTFPLGVAICGRYYVQLRLPKNSDQFKYHYNEQLPEFHDLKARFVKNKTHDQHETNWDEEHSVDRLLLGLSLYQIPENELLELLNKSTSTIGWVPATNSSGSKFIKWHGNNSIMYRGAEYSVKVNNSLVNRARNGAPMFVDPITRTFYEINVLSEFMDHKLLLIVKRQFPTCNYVNRCIGSMQPATGYRTITVPWVNTNISSIISTGVLLHDKVLRISEKLLRSMLMRLATGDDSEESILAYARSLETTQIITDKSMHDMYGTEIPVLLSTAWYALYIHRGYNYKFKFLVQTINMASNNPLVLQFVSQLLPGVISMMGKVGKLVEDIAQTLLSAIEERLKVNNVFCNCKMTDVDFGWQLLEHKPHIIKYDLLKSDHYAAFYNDDDGGDDPDDYWLSSRTIYEAQPKDEVEDSEQQANLNISSKQHVEQSGENKPTESNLPENPSNIVESDFDEFHDAPAELGPDNPLINDIGPNYIELEQQHIEKVWNENHSKKEEFLKRCHYEGVENLNDIKYLWSIECGKHFVNEQANDVQCNNYYKIKPPTNTILNHAGKSVQRIIWCYWADGNPSKFVSQCIFSMANNNPNYRLVLIDDNMIKSLVKGETFECFMHSTAAFRSDLLRLYLLSKFSGVWIDASTIIEIDIEEYCKLACEHDSGVFQFSLCSRSDQNKTYESWFLVATQENKLLRKWYEITLDMHMNTYKFNRSTMSYLAEKYGQDLVTHCSGAVNINLREYLRVYITEKIALHLTDLHSVNCICDDEAKLTIWHKNNLKDWLQFWNTVANTTINDLTLSIGLYKFIGSTRAIVNNGMNYKTITKGSLLSKLLTYMPVKYNIKTMERIIFNAPSLPINLPPKASLYQKTNCVLLCLGSTGDMIPYLVCYDYLAGHGNYPLLISHKDHEVLVKGRRFHGLSIKSEDVMGIAMNLLYEKEITSSILGYHLMRNIAKETIEILTLYKSHNIKLYVYNPLYPAIQAMKSNSLASWVMLNPFPPEWIVGDKPESTWNKFKTNVAKWIVNLSDTIIRVDLNLPEHQSGTYQELTPMVCCPAELLPINDISNVICCGSLTMLNYYTDENFKTNFDSKAVLVSFGSCNIGVDTQLIIKILLICIKQGYKVIFHDGTNRAKFGTTINQFLTDYRGNVLITKSVNYANVREMVNCCIIHGGIGTLTEALANDITPIIYPIIADQHYWANKVKELGYGGVINKENYELELPKLLTLSSKFKVNRARDNFNISMLSEKLDNVVLSSNINNNIYTLTEYNCSRALMRFDFDGVKHCLKVDLNSIGYIRSCDFNYSILYDPPTTSHCIRACMEYIFDSKAFKTIELCKDRSVQLLLGVGCSKADLVNGILSLGLNLAIVESDVRLDVYKYFESPTVTLRIKKTGANHHCQVVNVTVINNLEYLTTLSRVVNSDEIHSRIIRTINDNKLSYSHMINIHMLLGLQKEIVRRDVNIRLRLDNLQHLMSRGDLNVVWLPVHKHRSTYFSDMMMPDKPLSLAIVTGTNKWEVVVFNIMDNVLLIHTSADLPSQLIFVNLHKTLIESKKPATKITYDIDEISLNKETVDYCYRNLLVPRSQRMSHNTFAKYSVIVSSYDNRSHHMHDELSILKQALQVKFHSKREVTLDQFLISYNEPINRLVLINAELYYNCEFENFEDANLMCQYLNGILHNRNNVLLKSAATDHQVKFLDINFKRQDRKLVRRLHIDENFVDQEITSETLKGLLMNLREHDSIISSQINEMFSNLPCSLHISRPPLEVKLLTDTPEMNLIALKTQAQQLIFPAIYLLIRKVKHGGATINQPVIDHDRDSWQDPKSKQLSKPGNWWNLTSTSANKKYTRVSTFEDVMCMNYLWIHDPVEYDYHPTKDSDPGIMNVYIAPYTSTYTGTVLEPLSDLPDFNAINLWSNNDLTDWLSLYSPINHCTIKMREIPTKIKTVEKVALTKYPIRSRAVLTKVCFEEGRSIIGRLKSVAFIRTITPAPKQVAIDLANTYFRSDWRAIVNQYQCERLIIKRRDVEQWIDDNKDCPKIVKELLQLLSGELCVKHISNVNVHLKLESLLKDNPIDYWRQQQARIIVWQRKAVCAVYTSVFVEAKRRLKAILHDKIVYADGLRPDELSARLRLCNSVAGFFENDLTKQDRQTDKPIIDAEMIIYDMLGVHANVIASWREMHETWMFKSDNYWGTGQAMRLTGQATTAIGNVLTNMQVHAKFIHKHWNTLEVGLFLGDDMCLVFKHKPSYHHLKNDIATMFNMQSKESWNSNYGTFCSMLCTKLPQCKAEMCPDFVRLKFRYEVTNGVHECTNNNIIMRKASYLMMLGDLPEVRNLIRELELPIKPVKWYNYHCALTAAGHKYDMHPDQVEGTLHQLLHLIKEGKLHKYTFRLFESGKHH</sequence>
<feature type="compositionally biased region" description="Basic and acidic residues" evidence="7">
    <location>
        <begin position="2662"/>
        <end position="2672"/>
    </location>
</feature>
<evidence type="ECO:0000256" key="4">
    <source>
        <dbReference type="ARBA" id="ARBA00022801"/>
    </source>
</evidence>
<dbReference type="Pfam" id="PF01443">
    <property type="entry name" value="Viral_helicase1"/>
    <property type="match status" value="1"/>
</dbReference>
<dbReference type="GO" id="GO:0005524">
    <property type="term" value="F:ATP binding"/>
    <property type="evidence" value="ECO:0007669"/>
    <property type="project" value="UniProtKB-KW"/>
</dbReference>
<evidence type="ECO:0000256" key="2">
    <source>
        <dbReference type="ARBA" id="ARBA00022679"/>
    </source>
</evidence>
<keyword evidence="3" id="KW-0548">Nucleotidyltransferase</keyword>
<dbReference type="GO" id="GO:0016787">
    <property type="term" value="F:hydrolase activity"/>
    <property type="evidence" value="ECO:0007669"/>
    <property type="project" value="UniProtKB-KW"/>
</dbReference>
<keyword evidence="10" id="KW-1185">Reference proteome</keyword>
<dbReference type="InterPro" id="IPR027417">
    <property type="entry name" value="P-loop_NTPase"/>
</dbReference>
<dbReference type="EMBL" id="KT456287">
    <property type="protein sequence ID" value="ALJ56097.1"/>
    <property type="molecule type" value="Genomic_RNA"/>
</dbReference>
<keyword evidence="4" id="KW-0378">Hydrolase</keyword>
<evidence type="ECO:0000256" key="6">
    <source>
        <dbReference type="ARBA" id="ARBA00022953"/>
    </source>
</evidence>
<dbReference type="InterPro" id="IPR001788">
    <property type="entry name" value="RNA-dep_RNA_pol_alsuvir"/>
</dbReference>
<evidence type="ECO:0000256" key="3">
    <source>
        <dbReference type="ARBA" id="ARBA00022695"/>
    </source>
</evidence>
<dbReference type="Proteomes" id="UP000243228">
    <property type="component" value="Segment"/>
</dbReference>
<feature type="compositionally biased region" description="Polar residues" evidence="7">
    <location>
        <begin position="2673"/>
        <end position="2685"/>
    </location>
</feature>
<dbReference type="InterPro" id="IPR008441">
    <property type="entry name" value="AfumC-like_glycosyl_Trfase"/>
</dbReference>
<proteinExistence type="predicted"/>
<dbReference type="InterPro" id="IPR027351">
    <property type="entry name" value="(+)RNA_virus_helicase_core_dom"/>
</dbReference>
<evidence type="ECO:0000256" key="5">
    <source>
        <dbReference type="ARBA" id="ARBA00022840"/>
    </source>
</evidence>
<dbReference type="Gene3D" id="3.40.50.2000">
    <property type="entry name" value="Glycogen Phosphorylase B"/>
    <property type="match status" value="2"/>
</dbReference>
<dbReference type="Pfam" id="PF05704">
    <property type="entry name" value="Caps_synth"/>
    <property type="match status" value="1"/>
</dbReference>
<dbReference type="SUPFAM" id="SSF56672">
    <property type="entry name" value="DNA/RNA polymerases"/>
    <property type="match status" value="1"/>
</dbReference>
<feature type="domain" description="RdRp catalytic" evidence="8">
    <location>
        <begin position="4358"/>
        <end position="4471"/>
    </location>
</feature>
<organism evidence="9 10">
    <name type="scientific">Phaseolus vulgaris alphaendornavirus 1</name>
    <dbReference type="NCBI Taxonomy" id="1188792"/>
    <lineage>
        <taxon>Viruses</taxon>
        <taxon>Riboviria</taxon>
        <taxon>Orthornavirae</taxon>
        <taxon>Kitrinoviricota</taxon>
        <taxon>Alsuviricetes</taxon>
        <taxon>Martellivirales</taxon>
        <taxon>Endornaviridae</taxon>
        <taxon>Alphaendornavirus</taxon>
        <taxon>Alphaendornavirus phaseoli</taxon>
    </lineage>
</organism>
<dbReference type="KEGG" id="vg:37627192"/>